<dbReference type="EMBL" id="LAZR01010623">
    <property type="protein sequence ID" value="KKM65983.1"/>
    <property type="molecule type" value="Genomic_DNA"/>
</dbReference>
<accession>A0A0F9J8V5</accession>
<evidence type="ECO:0000313" key="1">
    <source>
        <dbReference type="EMBL" id="KKM65983.1"/>
    </source>
</evidence>
<proteinExistence type="predicted"/>
<organism evidence="1">
    <name type="scientific">marine sediment metagenome</name>
    <dbReference type="NCBI Taxonomy" id="412755"/>
    <lineage>
        <taxon>unclassified sequences</taxon>
        <taxon>metagenomes</taxon>
        <taxon>ecological metagenomes</taxon>
    </lineage>
</organism>
<protein>
    <submittedName>
        <fullName evidence="1">Uncharacterized protein</fullName>
    </submittedName>
</protein>
<comment type="caution">
    <text evidence="1">The sequence shown here is derived from an EMBL/GenBank/DDBJ whole genome shotgun (WGS) entry which is preliminary data.</text>
</comment>
<sequence>MILVGAENVRLLCCNCGGVFKDVWGSYPTVPQPVCPYCEMSYYRDTDEEESPKYHGPTKKHYKVSSKVTDSMKEFDFWSRYQNIRAELDKQSVDEMIAHERAMKGAYSVSSINHFILGNSARVDSYRKYWREVAWPRVNNSDTFVQFPAEISETLQLDFKEMVAEVVHLWDSGKTYGLTFIQAVNLTSPGYCGNVEDLREYFTIKRRVSRVRKQILERREESERFESFNSNRK</sequence>
<gene>
    <name evidence="1" type="ORF">LCGC14_1485750</name>
</gene>
<dbReference type="AlphaFoldDB" id="A0A0F9J8V5"/>
<reference evidence="1" key="1">
    <citation type="journal article" date="2015" name="Nature">
        <title>Complex archaea that bridge the gap between prokaryotes and eukaryotes.</title>
        <authorList>
            <person name="Spang A."/>
            <person name="Saw J.H."/>
            <person name="Jorgensen S.L."/>
            <person name="Zaremba-Niedzwiedzka K."/>
            <person name="Martijn J."/>
            <person name="Lind A.E."/>
            <person name="van Eijk R."/>
            <person name="Schleper C."/>
            <person name="Guy L."/>
            <person name="Ettema T.J."/>
        </authorList>
    </citation>
    <scope>NUCLEOTIDE SEQUENCE</scope>
</reference>
<name>A0A0F9J8V5_9ZZZZ</name>